<dbReference type="GO" id="GO:0046872">
    <property type="term" value="F:metal ion binding"/>
    <property type="evidence" value="ECO:0007669"/>
    <property type="project" value="UniProtKB-KW"/>
</dbReference>
<reference evidence="19 20" key="1">
    <citation type="submission" date="2016-04" db="EMBL/GenBank/DDBJ databases">
        <title>Evolutionary innovation and constraint leading to complex multicellularity in the Ascomycota.</title>
        <authorList>
            <person name="Cisse O."/>
            <person name="Nguyen A."/>
            <person name="Hewitt D.A."/>
            <person name="Jedd G."/>
            <person name="Stajich J.E."/>
        </authorList>
    </citation>
    <scope>NUCLEOTIDE SEQUENCE [LARGE SCALE GENOMIC DNA]</scope>
    <source>
        <strain evidence="19 20">DAH-3</strain>
    </source>
</reference>
<dbReference type="PROSITE" id="PS50160">
    <property type="entry name" value="DNA_LIGASE_A3"/>
    <property type="match status" value="1"/>
</dbReference>
<evidence type="ECO:0000256" key="4">
    <source>
        <dbReference type="ARBA" id="ARBA00022598"/>
    </source>
</evidence>
<evidence type="ECO:0000256" key="15">
    <source>
        <dbReference type="RuleBase" id="RU000617"/>
    </source>
</evidence>
<dbReference type="GO" id="GO:0005730">
    <property type="term" value="C:nucleolus"/>
    <property type="evidence" value="ECO:0007669"/>
    <property type="project" value="EnsemblFungi"/>
</dbReference>
<keyword evidence="20" id="KW-1185">Reference proteome</keyword>
<keyword evidence="7 15" id="KW-0547">Nucleotide-binding</keyword>
<name>A0A1U7LNT7_NEOID</name>
<dbReference type="Gene3D" id="3.30.470.30">
    <property type="entry name" value="DNA ligase/mRNA capping enzyme"/>
    <property type="match status" value="1"/>
</dbReference>
<dbReference type="InterPro" id="IPR000977">
    <property type="entry name" value="DNA_ligase_ATP-dep"/>
</dbReference>
<comment type="subcellular location">
    <subcellularLocation>
        <location evidence="2">Nucleus</location>
    </subcellularLocation>
</comment>
<dbReference type="PROSITE" id="PS50172">
    <property type="entry name" value="BRCT"/>
    <property type="match status" value="1"/>
</dbReference>
<dbReference type="STRING" id="1198029.A0A1U7LNT7"/>
<dbReference type="Pfam" id="PF01068">
    <property type="entry name" value="DNA_ligase_A_M"/>
    <property type="match status" value="1"/>
</dbReference>
<evidence type="ECO:0000256" key="13">
    <source>
        <dbReference type="ARBA" id="ARBA00023242"/>
    </source>
</evidence>
<sequence>MSHSLEDDTFQDEDIATVKRPINKYPSPPFIDLVTSLFEPLTQIAQTPKSFRNIDGKSMWENKRLTVETFIANWRARHPLLTRPTNSNARCIYITLGFTLSEHIKRDRDRPMYGIKEATLAKIFINVLGIAKDSPDAIDLKEWKQPGQSNNTAGYFPTRCFDAIAKRPSMDNGGNLTVEQLNKLLNRLSGTTLEADQLKVIKELYHSTNPEEMKWIVQIILRQMRLRTSEKLFFNLWHPDADKLFNVTSSLRKVCWQLCDPDFRLADKGKDIKMFNTFQPQLACSWINGVAGVFKRFEGLEFWIEEKLDGERIQLHKRGNEFKFFSRKGTDYTHLYGKSFDDRDSALTRHIKDAFHELNEDCILDGEMITWDPIQEAIIPFGTLKSAALSEKSNILNENGIRPCYYAFDILLLNDKSLVNYSLIERRKALKSVINLIPGRLEILEYTVGKTQDDVENSLRDVIRKGGEGLVMKNPEGVYKASARDQDWCKIKPDYMNEFGEDLDCLIIVEVGITAVVSEVDFWEVFSAVSELMGRMMRKYHCTTVICNSLIYSFHSFCRVGGGFRANDYDKIRSHTHDKWFNWDENVDERNSYIELAGNNQQFERPDRWIKPQDSVVIKIKAAQVTPSNQFKTGNTLRFPRFQRVRDDKNWESALSYKTFWKLKVQAEEWSANEMMTACKKAIVKRKNETHILGANGSLKDVKLNENGIFHRMLFYCMSGAKSVKKDKEALEILIKNNGESIKVGSLISRRTHNVILPRWIFESLEEGEALPLEPKYVNIIGLTDLIWFMLFALPKTKAKHSKILDEYGDSYYTSVTTADIQKLLKDIPVPSPEEKDIADISQTLERVWALETVTQGLGRLFEGLKIYFSLTVQRSRQAYS</sequence>
<dbReference type="InterPro" id="IPR012309">
    <property type="entry name" value="DNA_ligase_ATP-dep_C"/>
</dbReference>
<dbReference type="SUPFAM" id="SSF50249">
    <property type="entry name" value="Nucleic acid-binding proteins"/>
    <property type="match status" value="1"/>
</dbReference>
<dbReference type="GO" id="GO:0003677">
    <property type="term" value="F:DNA binding"/>
    <property type="evidence" value="ECO:0007669"/>
    <property type="project" value="InterPro"/>
</dbReference>
<evidence type="ECO:0000313" key="19">
    <source>
        <dbReference type="EMBL" id="OLL24314.1"/>
    </source>
</evidence>
<dbReference type="InterPro" id="IPR001357">
    <property type="entry name" value="BRCT_dom"/>
</dbReference>
<evidence type="ECO:0000256" key="7">
    <source>
        <dbReference type="ARBA" id="ARBA00022741"/>
    </source>
</evidence>
<accession>A0A1U7LNT7</accession>
<dbReference type="EC" id="6.5.1.1" evidence="15"/>
<dbReference type="GO" id="GO:0003910">
    <property type="term" value="F:DNA ligase (ATP) activity"/>
    <property type="evidence" value="ECO:0007669"/>
    <property type="project" value="UniProtKB-EC"/>
</dbReference>
<dbReference type="GO" id="GO:0071897">
    <property type="term" value="P:DNA biosynthetic process"/>
    <property type="evidence" value="ECO:0007669"/>
    <property type="project" value="InterPro"/>
</dbReference>
<evidence type="ECO:0000256" key="6">
    <source>
        <dbReference type="ARBA" id="ARBA00022737"/>
    </source>
</evidence>
<evidence type="ECO:0000259" key="17">
    <source>
        <dbReference type="PROSITE" id="PS50160"/>
    </source>
</evidence>
<proteinExistence type="inferred from homology"/>
<dbReference type="GO" id="GO:0005524">
    <property type="term" value="F:ATP binding"/>
    <property type="evidence" value="ECO:0007669"/>
    <property type="project" value="UniProtKB-KW"/>
</dbReference>
<dbReference type="OrthoDB" id="151490at2759"/>
<dbReference type="InterPro" id="IPR036599">
    <property type="entry name" value="DNA_ligase_N_sf"/>
</dbReference>
<evidence type="ECO:0000256" key="14">
    <source>
        <dbReference type="ARBA" id="ARBA00034003"/>
    </source>
</evidence>
<dbReference type="PROSITE" id="PS00697">
    <property type="entry name" value="DNA_LIGASE_A1"/>
    <property type="match status" value="1"/>
</dbReference>
<dbReference type="GO" id="GO:0006303">
    <property type="term" value="P:double-strand break repair via nonhomologous end joining"/>
    <property type="evidence" value="ECO:0007669"/>
    <property type="project" value="TreeGrafter"/>
</dbReference>
<feature type="domain" description="BRCT" evidence="18">
    <location>
        <begin position="705"/>
        <end position="778"/>
    </location>
</feature>
<dbReference type="GO" id="GO:0006297">
    <property type="term" value="P:nucleotide-excision repair, DNA gap filling"/>
    <property type="evidence" value="ECO:0007669"/>
    <property type="project" value="TreeGrafter"/>
</dbReference>
<comment type="similarity">
    <text evidence="3 16">Belongs to the ATP-dependent DNA ligase family.</text>
</comment>
<dbReference type="Pfam" id="PF04675">
    <property type="entry name" value="DNA_ligase_A_N"/>
    <property type="match status" value="1"/>
</dbReference>
<dbReference type="InterPro" id="IPR036420">
    <property type="entry name" value="BRCT_dom_sf"/>
</dbReference>
<keyword evidence="11 15" id="KW-0233">DNA recombination</keyword>
<dbReference type="AlphaFoldDB" id="A0A1U7LNT7"/>
<evidence type="ECO:0000256" key="5">
    <source>
        <dbReference type="ARBA" id="ARBA00022723"/>
    </source>
</evidence>
<feature type="domain" description="ATP-dependent DNA ligase family profile" evidence="17">
    <location>
        <begin position="396"/>
        <end position="508"/>
    </location>
</feature>
<evidence type="ECO:0000256" key="1">
    <source>
        <dbReference type="ARBA" id="ARBA00001946"/>
    </source>
</evidence>
<dbReference type="PROSITE" id="PS00333">
    <property type="entry name" value="DNA_LIGASE_A2"/>
    <property type="match status" value="1"/>
</dbReference>
<evidence type="ECO:0000313" key="20">
    <source>
        <dbReference type="Proteomes" id="UP000186594"/>
    </source>
</evidence>
<dbReference type="NCBIfam" id="TIGR00574">
    <property type="entry name" value="dnl1"/>
    <property type="match status" value="1"/>
</dbReference>
<evidence type="ECO:0000259" key="18">
    <source>
        <dbReference type="PROSITE" id="PS50172"/>
    </source>
</evidence>
<dbReference type="EMBL" id="LXFE01000880">
    <property type="protein sequence ID" value="OLL24314.1"/>
    <property type="molecule type" value="Genomic_DNA"/>
</dbReference>
<dbReference type="InterPro" id="IPR012310">
    <property type="entry name" value="DNA_ligase_ATP-dep_cent"/>
</dbReference>
<evidence type="ECO:0000256" key="12">
    <source>
        <dbReference type="ARBA" id="ARBA00023204"/>
    </source>
</evidence>
<evidence type="ECO:0000256" key="16">
    <source>
        <dbReference type="RuleBase" id="RU004196"/>
    </source>
</evidence>
<dbReference type="Proteomes" id="UP000186594">
    <property type="component" value="Unassembled WGS sequence"/>
</dbReference>
<dbReference type="Gene3D" id="3.40.50.10190">
    <property type="entry name" value="BRCT domain"/>
    <property type="match status" value="1"/>
</dbReference>
<keyword evidence="13" id="KW-0539">Nucleus</keyword>
<dbReference type="SUPFAM" id="SSF56091">
    <property type="entry name" value="DNA ligase/mRNA capping enzyme, catalytic domain"/>
    <property type="match status" value="1"/>
</dbReference>
<keyword evidence="12 15" id="KW-0234">DNA repair</keyword>
<keyword evidence="9 15" id="KW-0067">ATP-binding</keyword>
<comment type="catalytic activity">
    <reaction evidence="14 15">
        <text>ATP + (deoxyribonucleotide)n-3'-hydroxyl + 5'-phospho-(deoxyribonucleotide)m = (deoxyribonucleotide)n+m + AMP + diphosphate.</text>
        <dbReference type="EC" id="6.5.1.1"/>
    </reaction>
</comment>
<dbReference type="InterPro" id="IPR029710">
    <property type="entry name" value="LIG4"/>
</dbReference>
<keyword evidence="10" id="KW-0460">Magnesium</keyword>
<evidence type="ECO:0000256" key="10">
    <source>
        <dbReference type="ARBA" id="ARBA00022842"/>
    </source>
</evidence>
<gene>
    <name evidence="19" type="ORF">NEOLI_004014</name>
</gene>
<dbReference type="Gene3D" id="2.40.50.140">
    <property type="entry name" value="Nucleic acid-binding proteins"/>
    <property type="match status" value="1"/>
</dbReference>
<dbReference type="InterPro" id="IPR012340">
    <property type="entry name" value="NA-bd_OB-fold"/>
</dbReference>
<evidence type="ECO:0000256" key="2">
    <source>
        <dbReference type="ARBA" id="ARBA00004123"/>
    </source>
</evidence>
<dbReference type="GO" id="GO:0032807">
    <property type="term" value="C:DNA ligase IV complex"/>
    <property type="evidence" value="ECO:0007669"/>
    <property type="project" value="EnsemblFungi"/>
</dbReference>
<dbReference type="GO" id="GO:0000785">
    <property type="term" value="C:chromatin"/>
    <property type="evidence" value="ECO:0007669"/>
    <property type="project" value="EnsemblFungi"/>
</dbReference>
<dbReference type="InterPro" id="IPR012308">
    <property type="entry name" value="DNA_ligase_ATP-dep_N"/>
</dbReference>
<dbReference type="Pfam" id="PF04679">
    <property type="entry name" value="DNA_ligase_A_C"/>
    <property type="match status" value="1"/>
</dbReference>
<comment type="caution">
    <text evidence="19">The sequence shown here is derived from an EMBL/GenBank/DDBJ whole genome shotgun (WGS) entry which is preliminary data.</text>
</comment>
<organism evidence="19 20">
    <name type="scientific">Neolecta irregularis (strain DAH-3)</name>
    <dbReference type="NCBI Taxonomy" id="1198029"/>
    <lineage>
        <taxon>Eukaryota</taxon>
        <taxon>Fungi</taxon>
        <taxon>Dikarya</taxon>
        <taxon>Ascomycota</taxon>
        <taxon>Taphrinomycotina</taxon>
        <taxon>Neolectales</taxon>
        <taxon>Neolectaceae</taxon>
        <taxon>Neolecta</taxon>
    </lineage>
</organism>
<dbReference type="GO" id="GO:0006310">
    <property type="term" value="P:DNA recombination"/>
    <property type="evidence" value="ECO:0007669"/>
    <property type="project" value="UniProtKB-KW"/>
</dbReference>
<evidence type="ECO:0000256" key="3">
    <source>
        <dbReference type="ARBA" id="ARBA00007572"/>
    </source>
</evidence>
<keyword evidence="4 15" id="KW-0436">Ligase</keyword>
<keyword evidence="5" id="KW-0479">Metal-binding</keyword>
<protein>
    <recommendedName>
        <fullName evidence="15">DNA ligase</fullName>
        <ecNumber evidence="15">6.5.1.1</ecNumber>
    </recommendedName>
</protein>
<dbReference type="PANTHER" id="PTHR45997">
    <property type="entry name" value="DNA LIGASE 4"/>
    <property type="match status" value="1"/>
</dbReference>
<dbReference type="OMA" id="EGIMIKH"/>
<dbReference type="Gene3D" id="1.10.3260.10">
    <property type="entry name" value="DNA ligase, ATP-dependent, N-terminal domain"/>
    <property type="match status" value="1"/>
</dbReference>
<comment type="cofactor">
    <cofactor evidence="1">
        <name>Mg(2+)</name>
        <dbReference type="ChEBI" id="CHEBI:18420"/>
    </cofactor>
</comment>
<evidence type="ECO:0000256" key="8">
    <source>
        <dbReference type="ARBA" id="ARBA00022763"/>
    </source>
</evidence>
<keyword evidence="8 15" id="KW-0227">DNA damage</keyword>
<dbReference type="InterPro" id="IPR044125">
    <property type="entry name" value="Adenylation_DNA_ligase_IV"/>
</dbReference>
<dbReference type="PANTHER" id="PTHR45997:SF1">
    <property type="entry name" value="DNA LIGASE 4"/>
    <property type="match status" value="1"/>
</dbReference>
<keyword evidence="6" id="KW-0677">Repeat</keyword>
<evidence type="ECO:0000256" key="9">
    <source>
        <dbReference type="ARBA" id="ARBA00022840"/>
    </source>
</evidence>
<evidence type="ECO:0000256" key="11">
    <source>
        <dbReference type="ARBA" id="ARBA00023172"/>
    </source>
</evidence>
<dbReference type="CDD" id="cd07903">
    <property type="entry name" value="Adenylation_DNA_ligase_IV"/>
    <property type="match status" value="1"/>
</dbReference>
<dbReference type="InterPro" id="IPR016059">
    <property type="entry name" value="DNA_ligase_ATP-dep_CS"/>
</dbReference>